<evidence type="ECO:0000313" key="1">
    <source>
        <dbReference type="EMBL" id="RBP36882.1"/>
    </source>
</evidence>
<keyword evidence="2" id="KW-1185">Reference proteome</keyword>
<reference evidence="1 2" key="1">
    <citation type="submission" date="2018-06" db="EMBL/GenBank/DDBJ databases">
        <title>Genomic Encyclopedia of Type Strains, Phase IV (KMG-IV): sequencing the most valuable type-strain genomes for metagenomic binning, comparative biology and taxonomic classification.</title>
        <authorList>
            <person name="Goeker M."/>
        </authorList>
    </citation>
    <scope>NUCLEOTIDE SEQUENCE [LARGE SCALE GENOMIC DNA]</scope>
    <source>
        <strain evidence="1 2">DSM 25532</strain>
    </source>
</reference>
<sequence>MKSLSSLFSGALHRRHPSRYDHRYDRMGYLIAGGAGILQAFRARGYHKLVSLALAGSMLYKGLSGRGHAKSHGHGHGHVHGLIPVRTHGHGLGGLLSRRK</sequence>
<evidence type="ECO:0000313" key="2">
    <source>
        <dbReference type="Proteomes" id="UP000253426"/>
    </source>
</evidence>
<protein>
    <submittedName>
        <fullName evidence="1">Uncharacterized protein</fullName>
    </submittedName>
</protein>
<comment type="caution">
    <text evidence="1">The sequence shown here is derived from an EMBL/GenBank/DDBJ whole genome shotgun (WGS) entry which is preliminary data.</text>
</comment>
<dbReference type="EMBL" id="QNRR01000015">
    <property type="protein sequence ID" value="RBP36882.1"/>
    <property type="molecule type" value="Genomic_DNA"/>
</dbReference>
<dbReference type="Proteomes" id="UP000253426">
    <property type="component" value="Unassembled WGS sequence"/>
</dbReference>
<gene>
    <name evidence="1" type="ORF">DES53_11523</name>
</gene>
<dbReference type="AlphaFoldDB" id="A0A366H5F7"/>
<name>A0A366H5F7_9BACT</name>
<proteinExistence type="predicted"/>
<dbReference type="RefSeq" id="WP_113961666.1">
    <property type="nucleotide sequence ID" value="NZ_QNRR01000015.1"/>
</dbReference>
<accession>A0A366H5F7</accession>
<organism evidence="1 2">
    <name type="scientific">Roseimicrobium gellanilyticum</name>
    <dbReference type="NCBI Taxonomy" id="748857"/>
    <lineage>
        <taxon>Bacteria</taxon>
        <taxon>Pseudomonadati</taxon>
        <taxon>Verrucomicrobiota</taxon>
        <taxon>Verrucomicrobiia</taxon>
        <taxon>Verrucomicrobiales</taxon>
        <taxon>Verrucomicrobiaceae</taxon>
        <taxon>Roseimicrobium</taxon>
    </lineage>
</organism>